<protein>
    <submittedName>
        <fullName evidence="1">Type II toxin-antitoxin system RelE/ParE family toxin</fullName>
    </submittedName>
</protein>
<dbReference type="EMBL" id="JBHSRI010000017">
    <property type="protein sequence ID" value="MFC6039699.1"/>
    <property type="molecule type" value="Genomic_DNA"/>
</dbReference>
<dbReference type="Gene3D" id="3.30.2310.20">
    <property type="entry name" value="RelE-like"/>
    <property type="match status" value="1"/>
</dbReference>
<evidence type="ECO:0000313" key="1">
    <source>
        <dbReference type="EMBL" id="MFC6039699.1"/>
    </source>
</evidence>
<accession>A0ABW1L7K5</accession>
<proteinExistence type="predicted"/>
<dbReference type="InterPro" id="IPR035093">
    <property type="entry name" value="RelE/ParE_toxin_dom_sf"/>
</dbReference>
<comment type="caution">
    <text evidence="1">The sequence shown here is derived from an EMBL/GenBank/DDBJ whole genome shotgun (WGS) entry which is preliminary data.</text>
</comment>
<dbReference type="RefSeq" id="WP_377733841.1">
    <property type="nucleotide sequence ID" value="NZ_JBHSRI010000017.1"/>
</dbReference>
<dbReference type="Proteomes" id="UP001596170">
    <property type="component" value="Unassembled WGS sequence"/>
</dbReference>
<organism evidence="1 2">
    <name type="scientific">Paenisporosarcina macmurdoensis</name>
    <dbReference type="NCBI Taxonomy" id="212659"/>
    <lineage>
        <taxon>Bacteria</taxon>
        <taxon>Bacillati</taxon>
        <taxon>Bacillota</taxon>
        <taxon>Bacilli</taxon>
        <taxon>Bacillales</taxon>
        <taxon>Caryophanaceae</taxon>
        <taxon>Paenisporosarcina</taxon>
    </lineage>
</organism>
<sequence>MSTKENNQVIQPKFEVRFDRDAAKEYGKLSQPVLGIVNKSIEELEVRADVIGKNLGNKRDMKLAGCKEIKLREAGIRIIYRVTNETVDVLKVVYVLTIEKRSDDFAFKLASQRLKLFKRTDKPTVLSKSRKWEKK</sequence>
<evidence type="ECO:0000313" key="2">
    <source>
        <dbReference type="Proteomes" id="UP001596170"/>
    </source>
</evidence>
<gene>
    <name evidence="1" type="ORF">ACFPYN_09740</name>
</gene>
<keyword evidence="2" id="KW-1185">Reference proteome</keyword>
<name>A0ABW1L7K5_9BACL</name>
<reference evidence="2" key="1">
    <citation type="journal article" date="2019" name="Int. J. Syst. Evol. Microbiol.">
        <title>The Global Catalogue of Microorganisms (GCM) 10K type strain sequencing project: providing services to taxonomists for standard genome sequencing and annotation.</title>
        <authorList>
            <consortium name="The Broad Institute Genomics Platform"/>
            <consortium name="The Broad Institute Genome Sequencing Center for Infectious Disease"/>
            <person name="Wu L."/>
            <person name="Ma J."/>
        </authorList>
    </citation>
    <scope>NUCLEOTIDE SEQUENCE [LARGE SCALE GENOMIC DNA]</scope>
    <source>
        <strain evidence="2">CCUG 54527</strain>
    </source>
</reference>
<dbReference type="SUPFAM" id="SSF143011">
    <property type="entry name" value="RelE-like"/>
    <property type="match status" value="1"/>
</dbReference>